<sequence>MILDEKQITLSKLAELFDNAYLDFEKNDNRIIVNENDINVVIEIATDRKRIHFLGFMAFSNRNTDNMGTSKNPLIPTQM</sequence>
<gene>
    <name evidence="1" type="ORF">L2Y54_02615</name>
</gene>
<dbReference type="RefSeq" id="WP_236499664.1">
    <property type="nucleotide sequence ID" value="NZ_CP091244.1"/>
</dbReference>
<organism evidence="1 2">
    <name type="scientific">Thiothrix winogradskyi</name>
    <dbReference type="NCBI Taxonomy" id="96472"/>
    <lineage>
        <taxon>Bacteria</taxon>
        <taxon>Pseudomonadati</taxon>
        <taxon>Pseudomonadota</taxon>
        <taxon>Gammaproteobacteria</taxon>
        <taxon>Thiotrichales</taxon>
        <taxon>Thiotrichaceae</taxon>
        <taxon>Thiothrix</taxon>
    </lineage>
</organism>
<proteinExistence type="predicted"/>
<keyword evidence="2" id="KW-1185">Reference proteome</keyword>
<dbReference type="EMBL" id="CP091244">
    <property type="protein sequence ID" value="UJS24945.1"/>
    <property type="molecule type" value="Genomic_DNA"/>
</dbReference>
<evidence type="ECO:0000313" key="1">
    <source>
        <dbReference type="EMBL" id="UJS24945.1"/>
    </source>
</evidence>
<protein>
    <submittedName>
        <fullName evidence="1">Uncharacterized protein</fullName>
    </submittedName>
</protein>
<dbReference type="Proteomes" id="UP001054801">
    <property type="component" value="Chromosome"/>
</dbReference>
<reference evidence="1" key="1">
    <citation type="journal article" date="2022" name="Microorganisms">
        <title>Two New Species of Filamentous Sulfur Bacteria of the Genus Thiothrix, Thiothrix winogradskyi sp. nov. and 'Candidatus Thiothrix sulfatifontis' sp. nov.</title>
        <authorList>
            <person name="Ravin N.V."/>
            <person name="Rossetti S."/>
            <person name="Beletsky A.V."/>
            <person name="Kadnikov V.V."/>
            <person name="Rudenko T.S."/>
            <person name="Smolyakov D.D."/>
            <person name="Moskvitina M.I."/>
            <person name="Gureeva M.V."/>
            <person name="Mardanov A.V."/>
            <person name="Grabovich M.Y."/>
        </authorList>
    </citation>
    <scope>NUCLEOTIDE SEQUENCE</scope>
    <source>
        <strain evidence="1">CT3</strain>
    </source>
</reference>
<accession>A0ABY3T2D1</accession>
<name>A0ABY3T2D1_9GAMM</name>
<evidence type="ECO:0000313" key="2">
    <source>
        <dbReference type="Proteomes" id="UP001054801"/>
    </source>
</evidence>